<reference evidence="1 2" key="1">
    <citation type="submission" date="2017-11" db="EMBL/GenBank/DDBJ databases">
        <title>Understudied soil microbes with underappreciated capabilities: Untangling the Clostridium saccharolyticum group.</title>
        <authorList>
            <person name="Leschine S."/>
        </authorList>
    </citation>
    <scope>NUCLEOTIDE SEQUENCE [LARGE SCALE GENOMIC DNA]</scope>
    <source>
        <strain evidence="1 2">18A</strain>
    </source>
</reference>
<dbReference type="Proteomes" id="UP000231092">
    <property type="component" value="Unassembled WGS sequence"/>
</dbReference>
<gene>
    <name evidence="1" type="ORF">H171_0718</name>
</gene>
<dbReference type="EMBL" id="PGET01000001">
    <property type="protein sequence ID" value="PJJ27256.1"/>
    <property type="molecule type" value="Genomic_DNA"/>
</dbReference>
<sequence>MLYSIYRDHKILKYKSLIFNAGNMNDANTTGSDTAQLGGSGIFILGWLMPQGDTDEYSLTFSVPKDARKGNHKSRVFVHLISDNSSIPMGDRFSIRLSSLFTKANDVIDIANLSTVNRENILVQTSPGSQQYNHYVIEFFLDDFFHAEDFALLSIARIPAFNDYAGAIAITSIEFRYICC</sequence>
<dbReference type="AlphaFoldDB" id="A0A2M8Z1B7"/>
<protein>
    <submittedName>
        <fullName evidence="1">Uncharacterized protein</fullName>
    </submittedName>
</protein>
<accession>A0A2M8Z1B7</accession>
<dbReference type="RefSeq" id="WP_100303917.1">
    <property type="nucleotide sequence ID" value="NZ_PGET01000001.1"/>
</dbReference>
<evidence type="ECO:0000313" key="2">
    <source>
        <dbReference type="Proteomes" id="UP000231092"/>
    </source>
</evidence>
<comment type="caution">
    <text evidence="1">The sequence shown here is derived from an EMBL/GenBank/DDBJ whole genome shotgun (WGS) entry which is preliminary data.</text>
</comment>
<proteinExistence type="predicted"/>
<organism evidence="1 2">
    <name type="scientific">[Clostridium] celerecrescens 18A</name>
    <dbReference type="NCBI Taxonomy" id="1286362"/>
    <lineage>
        <taxon>Bacteria</taxon>
        <taxon>Bacillati</taxon>
        <taxon>Bacillota</taxon>
        <taxon>Clostridia</taxon>
        <taxon>Lachnospirales</taxon>
        <taxon>Lachnospiraceae</taxon>
        <taxon>Lacrimispora</taxon>
    </lineage>
</organism>
<name>A0A2M8Z1B7_9FIRM</name>
<evidence type="ECO:0000313" key="1">
    <source>
        <dbReference type="EMBL" id="PJJ27256.1"/>
    </source>
</evidence>
<dbReference type="OrthoDB" id="1904024at2"/>